<dbReference type="PANTHER" id="PTHR48043">
    <property type="entry name" value="EG:EG0003.4 PROTEIN-RELATED"/>
    <property type="match status" value="1"/>
</dbReference>
<dbReference type="AlphaFoldDB" id="A0AAV5UIN9"/>
<comment type="caution">
    <text evidence="8">The sequence shown here is derived from an EMBL/GenBank/DDBJ whole genome shotgun (WGS) entry which is preliminary data.</text>
</comment>
<evidence type="ECO:0000256" key="4">
    <source>
        <dbReference type="ARBA" id="ARBA00022679"/>
    </source>
</evidence>
<keyword evidence="3" id="KW-0328">Glycosyltransferase</keyword>
<evidence type="ECO:0000256" key="3">
    <source>
        <dbReference type="ARBA" id="ARBA00022676"/>
    </source>
</evidence>
<dbReference type="EMBL" id="BTSX01000006">
    <property type="protein sequence ID" value="GMT06920.1"/>
    <property type="molecule type" value="Genomic_DNA"/>
</dbReference>
<accession>A0AAV5UIN9</accession>
<protein>
    <recommendedName>
        <fullName evidence="2">glucuronosyltransferase</fullName>
        <ecNumber evidence="2">2.4.1.17</ecNumber>
    </recommendedName>
</protein>
<proteinExistence type="inferred from homology"/>
<organism evidence="8 9">
    <name type="scientific">Pristionchus entomophagus</name>
    <dbReference type="NCBI Taxonomy" id="358040"/>
    <lineage>
        <taxon>Eukaryota</taxon>
        <taxon>Metazoa</taxon>
        <taxon>Ecdysozoa</taxon>
        <taxon>Nematoda</taxon>
        <taxon>Chromadorea</taxon>
        <taxon>Rhabditida</taxon>
        <taxon>Rhabditina</taxon>
        <taxon>Diplogasteromorpha</taxon>
        <taxon>Diplogasteroidea</taxon>
        <taxon>Neodiplogasteridae</taxon>
        <taxon>Pristionchus</taxon>
    </lineage>
</organism>
<dbReference type="SUPFAM" id="SSF53756">
    <property type="entry name" value="UDP-Glycosyltransferase/glycogen phosphorylase"/>
    <property type="match status" value="1"/>
</dbReference>
<feature type="non-terminal residue" evidence="8">
    <location>
        <position position="1"/>
    </location>
</feature>
<comment type="catalytic activity">
    <reaction evidence="6">
        <text>glucuronate acceptor + UDP-alpha-D-glucuronate = acceptor beta-D-glucuronoside + UDP + H(+)</text>
        <dbReference type="Rhea" id="RHEA:21032"/>
        <dbReference type="ChEBI" id="CHEBI:15378"/>
        <dbReference type="ChEBI" id="CHEBI:58052"/>
        <dbReference type="ChEBI" id="CHEBI:58223"/>
        <dbReference type="ChEBI" id="CHEBI:132367"/>
        <dbReference type="ChEBI" id="CHEBI:132368"/>
        <dbReference type="EC" id="2.4.1.17"/>
    </reaction>
</comment>
<evidence type="ECO:0000256" key="1">
    <source>
        <dbReference type="ARBA" id="ARBA00009995"/>
    </source>
</evidence>
<dbReference type="InterPro" id="IPR002213">
    <property type="entry name" value="UDP_glucos_trans"/>
</dbReference>
<dbReference type="EC" id="2.4.1.17" evidence="2"/>
<keyword evidence="9" id="KW-1185">Reference proteome</keyword>
<gene>
    <name evidence="8" type="ORF">PENTCL1PPCAC_29094</name>
</gene>
<comment type="similarity">
    <text evidence="1">Belongs to the UDP-glycosyltransferase family.</text>
</comment>
<evidence type="ECO:0000313" key="9">
    <source>
        <dbReference type="Proteomes" id="UP001432027"/>
    </source>
</evidence>
<dbReference type="GO" id="GO:0015020">
    <property type="term" value="F:glucuronosyltransferase activity"/>
    <property type="evidence" value="ECO:0007669"/>
    <property type="project" value="UniProtKB-EC"/>
</dbReference>
<evidence type="ECO:0000256" key="7">
    <source>
        <dbReference type="SAM" id="SignalP"/>
    </source>
</evidence>
<evidence type="ECO:0000256" key="6">
    <source>
        <dbReference type="ARBA" id="ARBA00047475"/>
    </source>
</evidence>
<feature type="chain" id="PRO_5043349574" description="glucuronosyltransferase" evidence="7">
    <location>
        <begin position="19"/>
        <end position="282"/>
    </location>
</feature>
<evidence type="ECO:0000313" key="8">
    <source>
        <dbReference type="EMBL" id="GMT06920.1"/>
    </source>
</evidence>
<evidence type="ECO:0000256" key="2">
    <source>
        <dbReference type="ARBA" id="ARBA00012544"/>
    </source>
</evidence>
<feature type="signal peptide" evidence="7">
    <location>
        <begin position="1"/>
        <end position="18"/>
    </location>
</feature>
<dbReference type="PANTHER" id="PTHR48043:SF23">
    <property type="entry name" value="UDP-GLUCURONOSYLTRANSFERASE"/>
    <property type="match status" value="1"/>
</dbReference>
<dbReference type="InterPro" id="IPR050271">
    <property type="entry name" value="UDP-glycosyltransferase"/>
</dbReference>
<reference evidence="8" key="1">
    <citation type="submission" date="2023-10" db="EMBL/GenBank/DDBJ databases">
        <title>Genome assembly of Pristionchus species.</title>
        <authorList>
            <person name="Yoshida K."/>
            <person name="Sommer R.J."/>
        </authorList>
    </citation>
    <scope>NUCLEOTIDE SEQUENCE</scope>
    <source>
        <strain evidence="8">RS0144</strain>
    </source>
</reference>
<sequence>SPMRLLLIILLFFKCAHSYKILVYIPKFAISHISFMGKLADTLVDAGHDVTALISEMDADLPDGTIKVTKIIRVPPAQNADHMRKSVERSIIEEMRHCSVTGLMTVVQNAYHNSVSFSVQCRTLLSTPGLIEQLKQDEYDALIAESFDHCGVGISHLISPRALIPVSSTFLYNLPHFGVHYSFTTEPSTFVDGRFHTSLSSRITTIYLLLLFPAFYNTMNDPLQRVFDDLYPGTPSISSLLSNAAVIFSNTDPLIDFARPSIAKIVPIGGIGIPSPQPLEDV</sequence>
<dbReference type="Proteomes" id="UP001432027">
    <property type="component" value="Unassembled WGS sequence"/>
</dbReference>
<keyword evidence="4" id="KW-0808">Transferase</keyword>
<name>A0AAV5UIN9_9BILA</name>
<feature type="non-terminal residue" evidence="8">
    <location>
        <position position="282"/>
    </location>
</feature>
<dbReference type="Pfam" id="PF00201">
    <property type="entry name" value="UDPGT"/>
    <property type="match status" value="1"/>
</dbReference>
<evidence type="ECO:0000256" key="5">
    <source>
        <dbReference type="ARBA" id="ARBA00022729"/>
    </source>
</evidence>
<keyword evidence="5 7" id="KW-0732">Signal</keyword>